<feature type="region of interest" description="Disordered" evidence="1">
    <location>
        <begin position="558"/>
        <end position="603"/>
    </location>
</feature>
<proteinExistence type="predicted"/>
<feature type="region of interest" description="Disordered" evidence="1">
    <location>
        <begin position="1"/>
        <end position="109"/>
    </location>
</feature>
<keyword evidence="3" id="KW-1185">Reference proteome</keyword>
<feature type="compositionally biased region" description="Low complexity" evidence="1">
    <location>
        <begin position="136"/>
        <end position="151"/>
    </location>
</feature>
<evidence type="ECO:0000256" key="1">
    <source>
        <dbReference type="SAM" id="MobiDB-lite"/>
    </source>
</evidence>
<accession>A0AAD7HA18</accession>
<gene>
    <name evidence="2" type="ORF">DFH07DRAFT_785495</name>
</gene>
<feature type="compositionally biased region" description="Basic and acidic residues" evidence="1">
    <location>
        <begin position="582"/>
        <end position="603"/>
    </location>
</feature>
<dbReference type="EMBL" id="JARJLG010000337">
    <property type="protein sequence ID" value="KAJ7716052.1"/>
    <property type="molecule type" value="Genomic_DNA"/>
</dbReference>
<feature type="compositionally biased region" description="Gly residues" evidence="1">
    <location>
        <begin position="561"/>
        <end position="575"/>
    </location>
</feature>
<feature type="region of interest" description="Disordered" evidence="1">
    <location>
        <begin position="132"/>
        <end position="165"/>
    </location>
</feature>
<sequence>MPAARSNRTASPTPSDNSDVYWDHFDNDNGISPSPAPSETADPHGWDSDLSPVPFDSAEATPTQACPSSPASVMEIEDPSPAKAAKPKNRAPKGKGRKKAKAVTRDEDDPFLVADIQLAKQASMGLTTAQDYATEGASSSRRSAAAPGSPSKRLRSNTAGDAVPASPIVATTSDVTTTAAPIDTAPDAATPAATVITTSVITTFAAVVAAAPTTAPAPTTIPGTTTTSDVAMPTTAQAATAPAAAPAVAPFATALAATPPTANPVIAAPAAAPAIVTPAAAPAPTTPAAVPVAAGPVALLQGIPIDLQQIYDAVPHPKFFLVVSGGNGAVLRTHGLIRDAIGNFINIDPAGFTLGTPPTAANGTSPSLWLAADIPNHLAQSIVDNKIISSTDITIYPIPYNMPVMGFVGVFAGFTLPNTAAGANAARDLLRTAIAANSDIGTFVQTHRDAFGPQVSAGEAWTIFLASITVHGIVLLVNDTNTITWRLHLNIMTALYGTARLQRAFCCRICPSIDHPTPLCPLPGLPGWLGPTPATIAALEDASRAAAAKAQDQMRLNAFEGVGGSGPNSGNGRGRGATNKKPRGDGKKRGNDPKGKGKRRDLF</sequence>
<dbReference type="Proteomes" id="UP001215280">
    <property type="component" value="Unassembled WGS sequence"/>
</dbReference>
<evidence type="ECO:0000313" key="3">
    <source>
        <dbReference type="Proteomes" id="UP001215280"/>
    </source>
</evidence>
<reference evidence="2" key="1">
    <citation type="submission" date="2023-03" db="EMBL/GenBank/DDBJ databases">
        <title>Massive genome expansion in bonnet fungi (Mycena s.s.) driven by repeated elements and novel gene families across ecological guilds.</title>
        <authorList>
            <consortium name="Lawrence Berkeley National Laboratory"/>
            <person name="Harder C.B."/>
            <person name="Miyauchi S."/>
            <person name="Viragh M."/>
            <person name="Kuo A."/>
            <person name="Thoen E."/>
            <person name="Andreopoulos B."/>
            <person name="Lu D."/>
            <person name="Skrede I."/>
            <person name="Drula E."/>
            <person name="Henrissat B."/>
            <person name="Morin E."/>
            <person name="Kohler A."/>
            <person name="Barry K."/>
            <person name="LaButti K."/>
            <person name="Morin E."/>
            <person name="Salamov A."/>
            <person name="Lipzen A."/>
            <person name="Mereny Z."/>
            <person name="Hegedus B."/>
            <person name="Baldrian P."/>
            <person name="Stursova M."/>
            <person name="Weitz H."/>
            <person name="Taylor A."/>
            <person name="Grigoriev I.V."/>
            <person name="Nagy L.G."/>
            <person name="Martin F."/>
            <person name="Kauserud H."/>
        </authorList>
    </citation>
    <scope>NUCLEOTIDE SEQUENCE</scope>
    <source>
        <strain evidence="2">CBHHK188m</strain>
    </source>
</reference>
<feature type="compositionally biased region" description="Polar residues" evidence="1">
    <location>
        <begin position="60"/>
        <end position="71"/>
    </location>
</feature>
<protein>
    <submittedName>
        <fullName evidence="2">Uncharacterized protein</fullName>
    </submittedName>
</protein>
<feature type="compositionally biased region" description="Basic residues" evidence="1">
    <location>
        <begin position="85"/>
        <end position="102"/>
    </location>
</feature>
<name>A0AAD7HA18_9AGAR</name>
<dbReference type="AlphaFoldDB" id="A0AAD7HA18"/>
<evidence type="ECO:0000313" key="2">
    <source>
        <dbReference type="EMBL" id="KAJ7716052.1"/>
    </source>
</evidence>
<comment type="caution">
    <text evidence="2">The sequence shown here is derived from an EMBL/GenBank/DDBJ whole genome shotgun (WGS) entry which is preliminary data.</text>
</comment>
<feature type="compositionally biased region" description="Polar residues" evidence="1">
    <location>
        <begin position="1"/>
        <end position="18"/>
    </location>
</feature>
<organism evidence="2 3">
    <name type="scientific">Mycena maculata</name>
    <dbReference type="NCBI Taxonomy" id="230809"/>
    <lineage>
        <taxon>Eukaryota</taxon>
        <taxon>Fungi</taxon>
        <taxon>Dikarya</taxon>
        <taxon>Basidiomycota</taxon>
        <taxon>Agaricomycotina</taxon>
        <taxon>Agaricomycetes</taxon>
        <taxon>Agaricomycetidae</taxon>
        <taxon>Agaricales</taxon>
        <taxon>Marasmiineae</taxon>
        <taxon>Mycenaceae</taxon>
        <taxon>Mycena</taxon>
    </lineage>
</organism>